<organism evidence="7 8">
    <name type="scientific">Fulvivirga marina</name>
    <dbReference type="NCBI Taxonomy" id="2494733"/>
    <lineage>
        <taxon>Bacteria</taxon>
        <taxon>Pseudomonadati</taxon>
        <taxon>Bacteroidota</taxon>
        <taxon>Cytophagia</taxon>
        <taxon>Cytophagales</taxon>
        <taxon>Fulvivirgaceae</taxon>
        <taxon>Fulvivirga</taxon>
    </lineage>
</organism>
<dbReference type="Pfam" id="PF01679">
    <property type="entry name" value="Pmp3"/>
    <property type="match status" value="1"/>
</dbReference>
<dbReference type="PROSITE" id="PS01309">
    <property type="entry name" value="UPF0057"/>
    <property type="match status" value="1"/>
</dbReference>
<gene>
    <name evidence="7" type="ORF">JMN32_03240</name>
</gene>
<accession>A0A937KAZ4</accession>
<dbReference type="AlphaFoldDB" id="A0A937KAZ4"/>
<evidence type="ECO:0000256" key="1">
    <source>
        <dbReference type="ARBA" id="ARBA00004370"/>
    </source>
</evidence>
<evidence type="ECO:0000313" key="8">
    <source>
        <dbReference type="Proteomes" id="UP000614216"/>
    </source>
</evidence>
<evidence type="ECO:0000256" key="4">
    <source>
        <dbReference type="ARBA" id="ARBA00022989"/>
    </source>
</evidence>
<evidence type="ECO:0000256" key="5">
    <source>
        <dbReference type="ARBA" id="ARBA00023136"/>
    </source>
</evidence>
<keyword evidence="5 6" id="KW-0472">Membrane</keyword>
<dbReference type="Proteomes" id="UP000614216">
    <property type="component" value="Unassembled WGS sequence"/>
</dbReference>
<comment type="similarity">
    <text evidence="2">Belongs to the UPF0057 (PMP3) family.</text>
</comment>
<reference evidence="7" key="1">
    <citation type="submission" date="2021-01" db="EMBL/GenBank/DDBJ databases">
        <title>Fulvivirga kasyanovii gen. nov., sp nov., a novel member of the phylum Bacteroidetes isolated from seawater in a mussel farm.</title>
        <authorList>
            <person name="Zhao L.-H."/>
            <person name="Wang Z.-J."/>
        </authorList>
    </citation>
    <scope>NUCLEOTIDE SEQUENCE</scope>
    <source>
        <strain evidence="7">29W222</strain>
    </source>
</reference>
<keyword evidence="3 6" id="KW-0812">Transmembrane</keyword>
<dbReference type="PANTHER" id="PTHR21659:SF42">
    <property type="entry name" value="UPF0057 MEMBRANE PROTEIN ZK632.10-RELATED"/>
    <property type="match status" value="1"/>
</dbReference>
<feature type="transmembrane region" description="Helical" evidence="6">
    <location>
        <begin position="24"/>
        <end position="45"/>
    </location>
</feature>
<keyword evidence="4 6" id="KW-1133">Transmembrane helix</keyword>
<sequence length="50" mass="5696">MIILAVLIPPLAVGLTYGVIDKFWISLILTILFFIPGMVYSLIVVHDYFR</sequence>
<proteinExistence type="inferred from homology"/>
<dbReference type="PANTHER" id="PTHR21659">
    <property type="entry name" value="HYDROPHOBIC PROTEIN RCI2 LOW TEMPERATURE AND SALT RESPONSIVE PROTEIN LTI6 -RELATED"/>
    <property type="match status" value="1"/>
</dbReference>
<name>A0A937KAZ4_9BACT</name>
<evidence type="ECO:0000256" key="3">
    <source>
        <dbReference type="ARBA" id="ARBA00022692"/>
    </source>
</evidence>
<protein>
    <submittedName>
        <fullName evidence="7">YqaE/Pmp3 family membrane protein</fullName>
    </submittedName>
</protein>
<comment type="caution">
    <text evidence="7">The sequence shown here is derived from an EMBL/GenBank/DDBJ whole genome shotgun (WGS) entry which is preliminary data.</text>
</comment>
<dbReference type="InterPro" id="IPR000612">
    <property type="entry name" value="PMP3"/>
</dbReference>
<keyword evidence="8" id="KW-1185">Reference proteome</keyword>
<dbReference type="EMBL" id="JAEUGD010000004">
    <property type="protein sequence ID" value="MBL6445307.1"/>
    <property type="molecule type" value="Genomic_DNA"/>
</dbReference>
<evidence type="ECO:0000256" key="6">
    <source>
        <dbReference type="SAM" id="Phobius"/>
    </source>
</evidence>
<evidence type="ECO:0000313" key="7">
    <source>
        <dbReference type="EMBL" id="MBL6445307.1"/>
    </source>
</evidence>
<comment type="subcellular location">
    <subcellularLocation>
        <location evidence="1">Membrane</location>
    </subcellularLocation>
</comment>
<dbReference type="GO" id="GO:0016020">
    <property type="term" value="C:membrane"/>
    <property type="evidence" value="ECO:0007669"/>
    <property type="project" value="UniProtKB-SubCell"/>
</dbReference>
<evidence type="ECO:0000256" key="2">
    <source>
        <dbReference type="ARBA" id="ARBA00009530"/>
    </source>
</evidence>